<dbReference type="EMBL" id="AZMM01011080">
    <property type="protein sequence ID" value="ETJ34495.1"/>
    <property type="molecule type" value="Genomic_DNA"/>
</dbReference>
<gene>
    <name evidence="1" type="ORF">Q604_UNBC11080G0001</name>
</gene>
<comment type="caution">
    <text evidence="1">The sequence shown here is derived from an EMBL/GenBank/DDBJ whole genome shotgun (WGS) entry which is preliminary data.</text>
</comment>
<dbReference type="AlphaFoldDB" id="W1XYH4"/>
<protein>
    <submittedName>
        <fullName evidence="1">Uncharacterized protein</fullName>
    </submittedName>
</protein>
<accession>W1XYH4</accession>
<name>W1XYH4_9ZZZZ</name>
<feature type="non-terminal residue" evidence="1">
    <location>
        <position position="1"/>
    </location>
</feature>
<reference evidence="1" key="1">
    <citation type="submission" date="2013-12" db="EMBL/GenBank/DDBJ databases">
        <title>A Varibaculum cambriense genome reconstructed from a premature infant gut community with otherwise low bacterial novelty that shifts toward anaerobic metabolism during the third week of life.</title>
        <authorList>
            <person name="Brown C.T."/>
            <person name="Sharon I."/>
            <person name="Thomas B.C."/>
            <person name="Castelle C.J."/>
            <person name="Morowitz M.J."/>
            <person name="Banfield J.F."/>
        </authorList>
    </citation>
    <scope>NUCLEOTIDE SEQUENCE</scope>
</reference>
<evidence type="ECO:0000313" key="1">
    <source>
        <dbReference type="EMBL" id="ETJ34495.1"/>
    </source>
</evidence>
<proteinExistence type="predicted"/>
<organism evidence="1">
    <name type="scientific">human gut metagenome</name>
    <dbReference type="NCBI Taxonomy" id="408170"/>
    <lineage>
        <taxon>unclassified sequences</taxon>
        <taxon>metagenomes</taxon>
        <taxon>organismal metagenomes</taxon>
    </lineage>
</organism>
<sequence>EYAEKMVGKKGLKPRLLNASTAISTLLYSCNLPTIRK</sequence>